<evidence type="ECO:0000313" key="2">
    <source>
        <dbReference type="Proteomes" id="UP001595766"/>
    </source>
</evidence>
<evidence type="ECO:0000313" key="1">
    <source>
        <dbReference type="EMBL" id="MFC3976260.1"/>
    </source>
</evidence>
<dbReference type="EMBL" id="JBHSAV010000023">
    <property type="protein sequence ID" value="MFC3976260.1"/>
    <property type="molecule type" value="Genomic_DNA"/>
</dbReference>
<gene>
    <name evidence="1" type="ORF">ACFOUP_07715</name>
</gene>
<protein>
    <submittedName>
        <fullName evidence="1">Helix-turn-helix transcriptional regulator</fullName>
    </submittedName>
</protein>
<dbReference type="PANTHER" id="PTHR34580">
    <property type="match status" value="1"/>
</dbReference>
<dbReference type="InterPro" id="IPR051534">
    <property type="entry name" value="CBASS_pafABC_assoc_protein"/>
</dbReference>
<organism evidence="1 2">
    <name type="scientific">Belliella kenyensis</name>
    <dbReference type="NCBI Taxonomy" id="1472724"/>
    <lineage>
        <taxon>Bacteria</taxon>
        <taxon>Pseudomonadati</taxon>
        <taxon>Bacteroidota</taxon>
        <taxon>Cytophagia</taxon>
        <taxon>Cytophagales</taxon>
        <taxon>Cyclobacteriaceae</taxon>
        <taxon>Belliella</taxon>
    </lineage>
</organism>
<dbReference type="RefSeq" id="WP_241290888.1">
    <property type="nucleotide sequence ID" value="NZ_JAKZGR010000001.1"/>
</dbReference>
<sequence>MAKAGTVEQQKILRIFKLINLLRSNIGKPAHKLAETLGTDIRTIYRYFNLLEALGFQVIKEHSKYKIVDRVPSPDSYNYGTFSDEEIAFVGGLLKKFSKKNLMKDSILQKINLRSDFVQNVNQLFNANLGRFVDLLSEAIKSKNQVLLKDYYAATSDTLSDRLIEPVNFNKNFDAIHAFEIESQQMKIFKIERIGEVMLTTKPYEFESLHSELEQGLFGFSGKSIFHVHLLLSKRAYQLMMEEYPEARQFVYIEKFKDYHFKGEVPQLPGLARFILGLPGEITVIEGDELKEYLTAQIERMKFWE</sequence>
<dbReference type="PROSITE" id="PS52050">
    <property type="entry name" value="WYL"/>
    <property type="match status" value="1"/>
</dbReference>
<reference evidence="2" key="1">
    <citation type="journal article" date="2019" name="Int. J. Syst. Evol. Microbiol.">
        <title>The Global Catalogue of Microorganisms (GCM) 10K type strain sequencing project: providing services to taxonomists for standard genome sequencing and annotation.</title>
        <authorList>
            <consortium name="The Broad Institute Genomics Platform"/>
            <consortium name="The Broad Institute Genome Sequencing Center for Infectious Disease"/>
            <person name="Wu L."/>
            <person name="Ma J."/>
        </authorList>
    </citation>
    <scope>NUCLEOTIDE SEQUENCE [LARGE SCALE GENOMIC DNA]</scope>
    <source>
        <strain evidence="2">CECT 8551</strain>
    </source>
</reference>
<dbReference type="PANTHER" id="PTHR34580:SF1">
    <property type="entry name" value="PROTEIN PAFC"/>
    <property type="match status" value="1"/>
</dbReference>
<accession>A0ABV8EK22</accession>
<name>A0ABV8EK22_9BACT</name>
<comment type="caution">
    <text evidence="1">The sequence shown here is derived from an EMBL/GenBank/DDBJ whole genome shotgun (WGS) entry which is preliminary data.</text>
</comment>
<keyword evidence="2" id="KW-1185">Reference proteome</keyword>
<dbReference type="Proteomes" id="UP001595766">
    <property type="component" value="Unassembled WGS sequence"/>
</dbReference>
<proteinExistence type="predicted"/>